<sequence>MYGPTNKRQLNRRNTDELRPSQVEEDDGLCDALSTLRKYIGSEISFSKYVAARKSREVCLNSPGALWHRYGEDHHTHPSCPVERQNHPRELCPSLFCS</sequence>
<reference evidence="2 3" key="1">
    <citation type="submission" date="2019-01" db="EMBL/GenBank/DDBJ databases">
        <title>Sequencing of cultivated peanut Arachis hypogaea provides insights into genome evolution and oil improvement.</title>
        <authorList>
            <person name="Chen X."/>
        </authorList>
    </citation>
    <scope>NUCLEOTIDE SEQUENCE [LARGE SCALE GENOMIC DNA]</scope>
    <source>
        <strain evidence="3">cv. Fuhuasheng</strain>
        <tissue evidence="2">Leaves</tissue>
    </source>
</reference>
<evidence type="ECO:0000313" key="3">
    <source>
        <dbReference type="Proteomes" id="UP000289738"/>
    </source>
</evidence>
<name>A0A444Y331_ARAHY</name>
<feature type="region of interest" description="Disordered" evidence="1">
    <location>
        <begin position="1"/>
        <end position="26"/>
    </location>
</feature>
<gene>
    <name evidence="2" type="ORF">Ahy_B08g092040</name>
</gene>
<accession>A0A444Y331</accession>
<dbReference type="Proteomes" id="UP000289738">
    <property type="component" value="Chromosome B08"/>
</dbReference>
<protein>
    <submittedName>
        <fullName evidence="2">Uncharacterized protein</fullName>
    </submittedName>
</protein>
<comment type="caution">
    <text evidence="2">The sequence shown here is derived from an EMBL/GenBank/DDBJ whole genome shotgun (WGS) entry which is preliminary data.</text>
</comment>
<proteinExistence type="predicted"/>
<evidence type="ECO:0000313" key="2">
    <source>
        <dbReference type="EMBL" id="RYQ96323.1"/>
    </source>
</evidence>
<evidence type="ECO:0000256" key="1">
    <source>
        <dbReference type="SAM" id="MobiDB-lite"/>
    </source>
</evidence>
<dbReference type="EMBL" id="SDMP01000018">
    <property type="protein sequence ID" value="RYQ96323.1"/>
    <property type="molecule type" value="Genomic_DNA"/>
</dbReference>
<dbReference type="AlphaFoldDB" id="A0A444Y331"/>
<organism evidence="2 3">
    <name type="scientific">Arachis hypogaea</name>
    <name type="common">Peanut</name>
    <dbReference type="NCBI Taxonomy" id="3818"/>
    <lineage>
        <taxon>Eukaryota</taxon>
        <taxon>Viridiplantae</taxon>
        <taxon>Streptophyta</taxon>
        <taxon>Embryophyta</taxon>
        <taxon>Tracheophyta</taxon>
        <taxon>Spermatophyta</taxon>
        <taxon>Magnoliopsida</taxon>
        <taxon>eudicotyledons</taxon>
        <taxon>Gunneridae</taxon>
        <taxon>Pentapetalae</taxon>
        <taxon>rosids</taxon>
        <taxon>fabids</taxon>
        <taxon>Fabales</taxon>
        <taxon>Fabaceae</taxon>
        <taxon>Papilionoideae</taxon>
        <taxon>50 kb inversion clade</taxon>
        <taxon>dalbergioids sensu lato</taxon>
        <taxon>Dalbergieae</taxon>
        <taxon>Pterocarpus clade</taxon>
        <taxon>Arachis</taxon>
    </lineage>
</organism>
<keyword evidence="3" id="KW-1185">Reference proteome</keyword>